<dbReference type="PIRSF" id="PIRSF004555">
    <property type="entry name" value="UCP004555"/>
    <property type="match status" value="1"/>
</dbReference>
<dbReference type="InterPro" id="IPR004401">
    <property type="entry name" value="YbaB/EbfC"/>
</dbReference>
<evidence type="ECO:0000256" key="1">
    <source>
        <dbReference type="ARBA" id="ARBA00023125"/>
    </source>
</evidence>
<proteinExistence type="inferred from homology"/>
<evidence type="ECO:0000256" key="2">
    <source>
        <dbReference type="HAMAP-Rule" id="MF_00274"/>
    </source>
</evidence>
<dbReference type="GO" id="GO:0005829">
    <property type="term" value="C:cytosol"/>
    <property type="evidence" value="ECO:0007669"/>
    <property type="project" value="TreeGrafter"/>
</dbReference>
<dbReference type="Proteomes" id="UP000258927">
    <property type="component" value="Chromosome"/>
</dbReference>
<reference evidence="5 6" key="1">
    <citation type="submission" date="2017-05" db="EMBL/GenBank/DDBJ databases">
        <title>Genome Analysis of Maritalea myrionectae HL2708#5.</title>
        <authorList>
            <consortium name="Cotde Inc.-PKNU"/>
            <person name="Jang D."/>
            <person name="Oh H.-M."/>
        </authorList>
    </citation>
    <scope>NUCLEOTIDE SEQUENCE [LARGE SCALE GENOMIC DNA]</scope>
    <source>
        <strain evidence="5 6">HL2708#5</strain>
    </source>
</reference>
<comment type="similarity">
    <text evidence="2">Belongs to the YbaB/EbfC family.</text>
</comment>
<keyword evidence="2" id="KW-0963">Cytoplasm</keyword>
<comment type="subunit">
    <text evidence="2">Homodimer.</text>
</comment>
<sequence length="107" mass="11576">MKDMMGMMKKAQEMQARMGEMQAELEALEVVGTAGGDAVQVTLTGKGEMRGVKIDPSLLKPDEAEIVEDLIIAAHADAKQKSEEMAQEKMKEVTAGLPIPPGMKMPF</sequence>
<accession>A0A2R4MI61</accession>
<name>A0A2R4MI61_9HYPH</name>
<dbReference type="SUPFAM" id="SSF82607">
    <property type="entry name" value="YbaB-like"/>
    <property type="match status" value="1"/>
</dbReference>
<keyword evidence="3" id="KW-0175">Coiled coil</keyword>
<dbReference type="RefSeq" id="WP_117396438.1">
    <property type="nucleotide sequence ID" value="NZ_CP021330.1"/>
</dbReference>
<dbReference type="Gene3D" id="3.30.1310.10">
    <property type="entry name" value="Nucleoid-associated protein YbaB-like domain"/>
    <property type="match status" value="1"/>
</dbReference>
<dbReference type="GO" id="GO:0043590">
    <property type="term" value="C:bacterial nucleoid"/>
    <property type="evidence" value="ECO:0007669"/>
    <property type="project" value="UniProtKB-UniRule"/>
</dbReference>
<comment type="function">
    <text evidence="2">Binds to DNA and alters its conformation. May be involved in regulation of gene expression, nucleoid organization and DNA protection.</text>
</comment>
<dbReference type="PANTHER" id="PTHR33449">
    <property type="entry name" value="NUCLEOID-ASSOCIATED PROTEIN YBAB"/>
    <property type="match status" value="1"/>
</dbReference>
<dbReference type="Pfam" id="PF02575">
    <property type="entry name" value="YbaB_DNA_bd"/>
    <property type="match status" value="1"/>
</dbReference>
<evidence type="ECO:0000313" key="6">
    <source>
        <dbReference type="Proteomes" id="UP000258927"/>
    </source>
</evidence>
<dbReference type="NCBIfam" id="TIGR00103">
    <property type="entry name" value="DNA_YbaB_EbfC"/>
    <property type="match status" value="1"/>
</dbReference>
<gene>
    <name evidence="5" type="ORF">MXMO3_03098</name>
</gene>
<dbReference type="AlphaFoldDB" id="A0A2R4MI61"/>
<feature type="compositionally biased region" description="Basic and acidic residues" evidence="4">
    <location>
        <begin position="82"/>
        <end position="92"/>
    </location>
</feature>
<protein>
    <recommendedName>
        <fullName evidence="2">Nucleoid-associated protein MXMO3_03098</fullName>
    </recommendedName>
</protein>
<keyword evidence="6" id="KW-1185">Reference proteome</keyword>
<dbReference type="HAMAP" id="MF_00274">
    <property type="entry name" value="DNA_YbaB_EbfC"/>
    <property type="match status" value="1"/>
</dbReference>
<comment type="subcellular location">
    <subcellularLocation>
        <location evidence="2">Cytoplasm</location>
        <location evidence="2">Nucleoid</location>
    </subcellularLocation>
</comment>
<dbReference type="GO" id="GO:0003677">
    <property type="term" value="F:DNA binding"/>
    <property type="evidence" value="ECO:0007669"/>
    <property type="project" value="UniProtKB-UniRule"/>
</dbReference>
<evidence type="ECO:0000313" key="5">
    <source>
        <dbReference type="EMBL" id="AVX05604.1"/>
    </source>
</evidence>
<organism evidence="5 6">
    <name type="scientific">Maritalea myrionectae</name>
    <dbReference type="NCBI Taxonomy" id="454601"/>
    <lineage>
        <taxon>Bacteria</taxon>
        <taxon>Pseudomonadati</taxon>
        <taxon>Pseudomonadota</taxon>
        <taxon>Alphaproteobacteria</taxon>
        <taxon>Hyphomicrobiales</taxon>
        <taxon>Devosiaceae</taxon>
        <taxon>Maritalea</taxon>
    </lineage>
</organism>
<evidence type="ECO:0000256" key="3">
    <source>
        <dbReference type="SAM" id="Coils"/>
    </source>
</evidence>
<evidence type="ECO:0000256" key="4">
    <source>
        <dbReference type="SAM" id="MobiDB-lite"/>
    </source>
</evidence>
<feature type="region of interest" description="Disordered" evidence="4">
    <location>
        <begin position="82"/>
        <end position="107"/>
    </location>
</feature>
<feature type="coiled-coil region" evidence="3">
    <location>
        <begin position="4"/>
        <end position="31"/>
    </location>
</feature>
<dbReference type="InterPro" id="IPR036894">
    <property type="entry name" value="YbaB-like_sf"/>
</dbReference>
<dbReference type="STRING" id="1122213.GCA_000423365_00791"/>
<dbReference type="PANTHER" id="PTHR33449:SF1">
    <property type="entry name" value="NUCLEOID-ASSOCIATED PROTEIN YBAB"/>
    <property type="match status" value="1"/>
</dbReference>
<keyword evidence="1 2" id="KW-0238">DNA-binding</keyword>
<feature type="compositionally biased region" description="Pro residues" evidence="4">
    <location>
        <begin position="98"/>
        <end position="107"/>
    </location>
</feature>
<dbReference type="EMBL" id="CP021330">
    <property type="protein sequence ID" value="AVX05604.1"/>
    <property type="molecule type" value="Genomic_DNA"/>
</dbReference>
<dbReference type="KEGG" id="mmyr:MXMO3_03098"/>